<dbReference type="AlphaFoldDB" id="A0A2S8REG1"/>
<comment type="similarity">
    <text evidence="1">Belongs to the CapA family.</text>
</comment>
<protein>
    <recommendedName>
        <fullName evidence="3">Capsule synthesis protein CapA domain-containing protein</fullName>
    </recommendedName>
</protein>
<dbReference type="InterPro" id="IPR019079">
    <property type="entry name" value="Capsule_synth_CapA"/>
</dbReference>
<dbReference type="EMBL" id="NEMB01000003">
    <property type="protein sequence ID" value="PQQ68194.1"/>
    <property type="molecule type" value="Genomic_DNA"/>
</dbReference>
<evidence type="ECO:0000256" key="2">
    <source>
        <dbReference type="SAM" id="MobiDB-lite"/>
    </source>
</evidence>
<dbReference type="SMART" id="SM00854">
    <property type="entry name" value="PGA_cap"/>
    <property type="match status" value="1"/>
</dbReference>
<feature type="region of interest" description="Disordered" evidence="2">
    <location>
        <begin position="34"/>
        <end position="82"/>
    </location>
</feature>
<dbReference type="InterPro" id="IPR029052">
    <property type="entry name" value="Metallo-depent_PP-like"/>
</dbReference>
<comment type="caution">
    <text evidence="4">The sequence shown here is derived from an EMBL/GenBank/DDBJ whole genome shotgun (WGS) entry which is preliminary data.</text>
</comment>
<accession>A0A2S8REG1</accession>
<dbReference type="PANTHER" id="PTHR33393">
    <property type="entry name" value="POLYGLUTAMINE SYNTHESIS ACCESSORY PROTEIN RV0574C-RELATED"/>
    <property type="match status" value="1"/>
</dbReference>
<sequence length="436" mass="49941">MNMKKYYKYATIIAAFIFVITLLGCGSVNEPESTGTFLENEGKTPEGAENDSEKEEKGQAEEITPKETPLEEVSDEESQKEPQTITIAAVGDIMCHNLNLRSAFNPETGEYDFTGVFEYVREYIEDADLAIANLETVTAGEEEKYTSFPYFNTPDSILDALKYTGFHVLVTANNHALDRKKKGILTTIEKINERGMRHVGTLATPEDDRFITLDVKGFKISIIAYSYSCNGNSPFLTEEEQKYMLNLIDEQKIKEDIEKAKEINSDIIIAYMHWGNEYHRTQSVHQEQLAEKLFDWGADIVLGTHPHVVQKSEVVEVEGSLKYIIYSMGNFISNFRREDQAQRPNKVYTEDGVIVRITLEKQSENGEDKTILKSVKHIPTWVDMFYENGRPVHRILPILKENMGKEYINDNNRKKAEGSYNNTMELMMDYQCEEDM</sequence>
<evidence type="ECO:0000313" key="5">
    <source>
        <dbReference type="Proteomes" id="UP000239720"/>
    </source>
</evidence>
<evidence type="ECO:0000259" key="3">
    <source>
        <dbReference type="SMART" id="SM00854"/>
    </source>
</evidence>
<dbReference type="Proteomes" id="UP000239720">
    <property type="component" value="Unassembled WGS sequence"/>
</dbReference>
<name>A0A2S8REG1_9FIRM</name>
<dbReference type="Pfam" id="PF09587">
    <property type="entry name" value="PGA_cap"/>
    <property type="match status" value="1"/>
</dbReference>
<gene>
    <name evidence="4" type="ORF">B9R14_16475</name>
</gene>
<dbReference type="SUPFAM" id="SSF56300">
    <property type="entry name" value="Metallo-dependent phosphatases"/>
    <property type="match status" value="1"/>
</dbReference>
<dbReference type="CDD" id="cd07381">
    <property type="entry name" value="MPP_CapA"/>
    <property type="match status" value="1"/>
</dbReference>
<organism evidence="4 5">
    <name type="scientific">Acetivibrio saccincola</name>
    <dbReference type="NCBI Taxonomy" id="1677857"/>
    <lineage>
        <taxon>Bacteria</taxon>
        <taxon>Bacillati</taxon>
        <taxon>Bacillota</taxon>
        <taxon>Clostridia</taxon>
        <taxon>Eubacteriales</taxon>
        <taxon>Oscillospiraceae</taxon>
        <taxon>Acetivibrio</taxon>
    </lineage>
</organism>
<dbReference type="PROSITE" id="PS51257">
    <property type="entry name" value="PROKAR_LIPOPROTEIN"/>
    <property type="match status" value="1"/>
</dbReference>
<dbReference type="InterPro" id="IPR052169">
    <property type="entry name" value="CW_Biosynth-Accessory"/>
</dbReference>
<proteinExistence type="inferred from homology"/>
<dbReference type="Gene3D" id="3.60.21.10">
    <property type="match status" value="1"/>
</dbReference>
<reference evidence="4 5" key="1">
    <citation type="journal article" date="2018" name="Syst. Appl. Microbiol.">
        <title>Characterization and high-quality draft genome sequence of Herbivorax saccincola A7, an anaerobic, alkaliphilic, thermophilic, cellulolytic, and xylanolytic bacterium.</title>
        <authorList>
            <person name="Aikawa S."/>
            <person name="Baramee S."/>
            <person name="Sermsathanaswadi J."/>
            <person name="Thianheng P."/>
            <person name="Tachaapaikoon C."/>
            <person name="Shikata A."/>
            <person name="Waeonukul R."/>
            <person name="Pason P."/>
            <person name="Ratanakhanokchai K."/>
            <person name="Kosugi A."/>
        </authorList>
    </citation>
    <scope>NUCLEOTIDE SEQUENCE [LARGE SCALE GENOMIC DNA]</scope>
    <source>
        <strain evidence="4 5">A7</strain>
    </source>
</reference>
<feature type="domain" description="Capsule synthesis protein CapA" evidence="3">
    <location>
        <begin position="86"/>
        <end position="335"/>
    </location>
</feature>
<dbReference type="PANTHER" id="PTHR33393:SF12">
    <property type="entry name" value="CAPSULE BIOSYNTHESIS PROTEIN CAPA"/>
    <property type="match status" value="1"/>
</dbReference>
<evidence type="ECO:0000256" key="1">
    <source>
        <dbReference type="ARBA" id="ARBA00005662"/>
    </source>
</evidence>
<feature type="compositionally biased region" description="Basic and acidic residues" evidence="2">
    <location>
        <begin position="54"/>
        <end position="69"/>
    </location>
</feature>
<evidence type="ECO:0000313" key="4">
    <source>
        <dbReference type="EMBL" id="PQQ68194.1"/>
    </source>
</evidence>